<dbReference type="SMART" id="SM00195">
    <property type="entry name" value="DSPc"/>
    <property type="match status" value="1"/>
</dbReference>
<proteinExistence type="inferred from homology"/>
<organism evidence="5">
    <name type="scientific">Dissoconium aciculare CBS 342.82</name>
    <dbReference type="NCBI Taxonomy" id="1314786"/>
    <lineage>
        <taxon>Eukaryota</taxon>
        <taxon>Fungi</taxon>
        <taxon>Dikarya</taxon>
        <taxon>Ascomycota</taxon>
        <taxon>Pezizomycotina</taxon>
        <taxon>Dothideomycetes</taxon>
        <taxon>Dothideomycetidae</taxon>
        <taxon>Mycosphaerellales</taxon>
        <taxon>Dissoconiaceae</taxon>
        <taxon>Dissoconium</taxon>
    </lineage>
</organism>
<dbReference type="PANTHER" id="PTHR46588">
    <property type="entry name" value="SERINE/THREONINE/TYROSINE-INTERACTING PROTEIN"/>
    <property type="match status" value="1"/>
</dbReference>
<name>A0A6J3M9N5_9PEZI</name>
<protein>
    <submittedName>
        <fullName evidence="5">Phosphatases II</fullName>
    </submittedName>
</protein>
<dbReference type="GO" id="GO:0005737">
    <property type="term" value="C:cytoplasm"/>
    <property type="evidence" value="ECO:0007669"/>
    <property type="project" value="TreeGrafter"/>
</dbReference>
<feature type="compositionally biased region" description="Acidic residues" evidence="2">
    <location>
        <begin position="261"/>
        <end position="275"/>
    </location>
</feature>
<dbReference type="InterPro" id="IPR029021">
    <property type="entry name" value="Prot-tyrosine_phosphatase-like"/>
</dbReference>
<sequence>LSYPHRSDHYTYRVPTPPRIVVPPPALNADARPDINLSTQRNSPYTFLHNFNYANLVQSNAPLEWKYEFRREAQSILPYLALGPMLAAKNEAQLVSNGTTMLVGIAQKQPTAKRLMTSALQVVERMGLEHHLIDVADNQDLIHNFPEITHLINTHLLRTWDQGRGRLGQVLVFCESGNERSACVIAAYLMETHDDVDHIKAMQLCQAQRFCVNFDDSSKRLLQGYWDILCAKRAVANVMPSQTPFGGNASVQSRPKRTLERDDDGDDLMEQDDDDQQRFAGRSFAPFVD</sequence>
<dbReference type="RefSeq" id="XP_033460558.1">
    <property type="nucleotide sequence ID" value="XM_033600406.1"/>
</dbReference>
<gene>
    <name evidence="5" type="ORF">K489DRAFT_300586</name>
</gene>
<feature type="domain" description="Tyrosine specific protein phosphatases" evidence="3">
    <location>
        <begin position="143"/>
        <end position="209"/>
    </location>
</feature>
<dbReference type="GO" id="GO:1990444">
    <property type="term" value="F:F-box domain binding"/>
    <property type="evidence" value="ECO:0007669"/>
    <property type="project" value="TreeGrafter"/>
</dbReference>
<evidence type="ECO:0000256" key="2">
    <source>
        <dbReference type="SAM" id="MobiDB-lite"/>
    </source>
</evidence>
<dbReference type="InterPro" id="IPR000387">
    <property type="entry name" value="Tyr_Pase_dom"/>
</dbReference>
<feature type="non-terminal residue" evidence="5">
    <location>
        <position position="1"/>
    </location>
</feature>
<reference evidence="5" key="1">
    <citation type="submission" date="2020-01" db="EMBL/GenBank/DDBJ databases">
        <authorList>
            <consortium name="DOE Joint Genome Institute"/>
            <person name="Haridas S."/>
            <person name="Albert R."/>
            <person name="Binder M."/>
            <person name="Bloem J."/>
            <person name="Labutti K."/>
            <person name="Salamov A."/>
            <person name="Andreopoulos B."/>
            <person name="Baker S.E."/>
            <person name="Barry K."/>
            <person name="Bills G."/>
            <person name="Bluhm B.H."/>
            <person name="Cannon C."/>
            <person name="Castanera R."/>
            <person name="Culley D.E."/>
            <person name="Daum C."/>
            <person name="Ezra D."/>
            <person name="Gonzalez J.B."/>
            <person name="Henrissat B."/>
            <person name="Kuo A."/>
            <person name="Liang C."/>
            <person name="Lipzen A."/>
            <person name="Lutzoni F."/>
            <person name="Magnuson J."/>
            <person name="Mondo S."/>
            <person name="Nolan M."/>
            <person name="Ohm R."/>
            <person name="Pangilinan J."/>
            <person name="Park H.-J."/>
            <person name="Ramirez L."/>
            <person name="Alfaro M."/>
            <person name="Sun H."/>
            <person name="Tritt A."/>
            <person name="Yoshinaga Y."/>
            <person name="Zwiers L.-H."/>
            <person name="Turgeon B.G."/>
            <person name="Goodwin S.B."/>
            <person name="Spatafora J.W."/>
            <person name="Crous P.W."/>
            <person name="Grigoriev I.V."/>
        </authorList>
    </citation>
    <scope>NUCLEOTIDE SEQUENCE</scope>
    <source>
        <strain evidence="5">CBS 342.82</strain>
    </source>
</reference>
<dbReference type="GeneID" id="54358206"/>
<dbReference type="AlphaFoldDB" id="A0A6J3M9N5"/>
<dbReference type="InterPro" id="IPR020422">
    <property type="entry name" value="TYR_PHOSPHATASE_DUAL_dom"/>
</dbReference>
<accession>A0A6J3M9N5</accession>
<keyword evidence="4" id="KW-1185">Reference proteome</keyword>
<dbReference type="InterPro" id="IPR000340">
    <property type="entry name" value="Dual-sp_phosphatase_cat-dom"/>
</dbReference>
<dbReference type="GO" id="GO:0005654">
    <property type="term" value="C:nucleoplasm"/>
    <property type="evidence" value="ECO:0007669"/>
    <property type="project" value="TreeGrafter"/>
</dbReference>
<feature type="compositionally biased region" description="Polar residues" evidence="2">
    <location>
        <begin position="242"/>
        <end position="253"/>
    </location>
</feature>
<dbReference type="CDD" id="cd14498">
    <property type="entry name" value="DSP"/>
    <property type="match status" value="1"/>
</dbReference>
<feature type="non-terminal residue" evidence="5">
    <location>
        <position position="289"/>
    </location>
</feature>
<dbReference type="PROSITE" id="PS50056">
    <property type="entry name" value="TYR_PHOSPHATASE_2"/>
    <property type="match status" value="1"/>
</dbReference>
<reference evidence="5" key="3">
    <citation type="submission" date="2025-08" db="UniProtKB">
        <authorList>
            <consortium name="RefSeq"/>
        </authorList>
    </citation>
    <scope>IDENTIFICATION</scope>
    <source>
        <strain evidence="5">CBS 342.82</strain>
    </source>
</reference>
<evidence type="ECO:0000313" key="4">
    <source>
        <dbReference type="Proteomes" id="UP000504637"/>
    </source>
</evidence>
<evidence type="ECO:0000259" key="3">
    <source>
        <dbReference type="PROSITE" id="PS50056"/>
    </source>
</evidence>
<dbReference type="GO" id="GO:0062026">
    <property type="term" value="P:negative regulation of SCF-dependent proteasomal ubiquitin-dependent catabolic process"/>
    <property type="evidence" value="ECO:0007669"/>
    <property type="project" value="TreeGrafter"/>
</dbReference>
<dbReference type="PANTHER" id="PTHR46588:SF1">
    <property type="entry name" value="SERINE_THREONINE_TYROSINE-INTERACTING PROTEIN"/>
    <property type="match status" value="1"/>
</dbReference>
<dbReference type="Pfam" id="PF00782">
    <property type="entry name" value="DSPc"/>
    <property type="match status" value="1"/>
</dbReference>
<dbReference type="GO" id="GO:0070372">
    <property type="term" value="P:regulation of ERK1 and ERK2 cascade"/>
    <property type="evidence" value="ECO:0007669"/>
    <property type="project" value="TreeGrafter"/>
</dbReference>
<dbReference type="Proteomes" id="UP000504637">
    <property type="component" value="Unplaced"/>
</dbReference>
<reference evidence="5" key="2">
    <citation type="submission" date="2020-04" db="EMBL/GenBank/DDBJ databases">
        <authorList>
            <consortium name="NCBI Genome Project"/>
        </authorList>
    </citation>
    <scope>NUCLEOTIDE SEQUENCE</scope>
    <source>
        <strain evidence="5">CBS 342.82</strain>
    </source>
</reference>
<dbReference type="Gene3D" id="3.90.190.10">
    <property type="entry name" value="Protein tyrosine phosphatase superfamily"/>
    <property type="match status" value="1"/>
</dbReference>
<evidence type="ECO:0000256" key="1">
    <source>
        <dbReference type="ARBA" id="ARBA00009649"/>
    </source>
</evidence>
<dbReference type="SUPFAM" id="SSF52799">
    <property type="entry name" value="(Phosphotyrosine protein) phosphatases II"/>
    <property type="match status" value="1"/>
</dbReference>
<evidence type="ECO:0000313" key="5">
    <source>
        <dbReference type="RefSeq" id="XP_033460558.1"/>
    </source>
</evidence>
<feature type="region of interest" description="Disordered" evidence="2">
    <location>
        <begin position="242"/>
        <end position="289"/>
    </location>
</feature>
<dbReference type="InterPro" id="IPR052449">
    <property type="entry name" value="STYX-Interacting_Phosphatase"/>
</dbReference>
<dbReference type="OrthoDB" id="10252009at2759"/>
<dbReference type="GO" id="GO:0140096">
    <property type="term" value="F:catalytic activity, acting on a protein"/>
    <property type="evidence" value="ECO:0007669"/>
    <property type="project" value="UniProtKB-ARBA"/>
</dbReference>
<comment type="similarity">
    <text evidence="1">Belongs to the protein-tyrosine phosphatase family. Non-receptor class subfamily.</text>
</comment>